<dbReference type="eggNOG" id="COG2205">
    <property type="taxonomic scope" value="Bacteria"/>
</dbReference>
<gene>
    <name evidence="10" type="ORF">GCWU000342_00234</name>
</gene>
<reference evidence="10" key="1">
    <citation type="submission" date="2009-04" db="EMBL/GenBank/DDBJ databases">
        <authorList>
            <person name="Weinstock G."/>
            <person name="Sodergren E."/>
            <person name="Clifton S."/>
            <person name="Fulton L."/>
            <person name="Fulton B."/>
            <person name="Courtney L."/>
            <person name="Fronick C."/>
            <person name="Harrison M."/>
            <person name="Strong C."/>
            <person name="Farmer C."/>
            <person name="Delahaunty K."/>
            <person name="Markovic C."/>
            <person name="Hall O."/>
            <person name="Minx P."/>
            <person name="Tomlinson C."/>
            <person name="Mitreva M."/>
            <person name="Nelson J."/>
            <person name="Hou S."/>
            <person name="Wollam A."/>
            <person name="Pepin K.H."/>
            <person name="Johnson M."/>
            <person name="Bhonagiri V."/>
            <person name="Nash W.E."/>
            <person name="Warren W."/>
            <person name="Chinwalla A."/>
            <person name="Mardis E.R."/>
            <person name="Wilson R.K."/>
        </authorList>
    </citation>
    <scope>NUCLEOTIDE SEQUENCE [LARGE SCALE GENOMIC DNA]</scope>
    <source>
        <strain evidence="10">DSM 14600</strain>
    </source>
</reference>
<dbReference type="SMART" id="SM00387">
    <property type="entry name" value="HATPase_c"/>
    <property type="match status" value="1"/>
</dbReference>
<sequence>MMREVREFPFALRGRHNRKSFCLMLLISAISLLIICLVSRSFFPGLLALLGDLVLIFVWYHHVRAIDKELAGLSDLVDRTLRGESSLSIDSSEEGAFAILTGELEKMAVQLRTEADQKKIEKQKMSRALANIAHQLRTPLTALNLNMDLLMRGNQKMNMDLMQDQNESAMESRSRQMHEMRRCLLRMEYLVEAMLKLAKLDSGTVQFKREPVLLREMLTRAAEPLRIPMELKEQKLVISGDGSFLGDMDWSLEAVGNILKNCMEHTPEGKEICVSIEDSPIAARIVIQDQGEGFSLEDQARIFDRFYRGKNASSQSVGIGLALAREIILAQNGTVKAENIPKEKGGGAMFTIRFYKQVI</sequence>
<dbReference type="Proteomes" id="UP000003494">
    <property type="component" value="Unassembled WGS sequence"/>
</dbReference>
<evidence type="ECO:0000256" key="5">
    <source>
        <dbReference type="ARBA" id="ARBA00022679"/>
    </source>
</evidence>
<evidence type="ECO:0000256" key="2">
    <source>
        <dbReference type="ARBA" id="ARBA00004370"/>
    </source>
</evidence>
<evidence type="ECO:0000256" key="3">
    <source>
        <dbReference type="ARBA" id="ARBA00012438"/>
    </source>
</evidence>
<dbReference type="STRING" id="626523.GCWU000342_00234"/>
<dbReference type="PANTHER" id="PTHR45453">
    <property type="entry name" value="PHOSPHATE REGULON SENSOR PROTEIN PHOR"/>
    <property type="match status" value="1"/>
</dbReference>
<dbReference type="InterPro" id="IPR036097">
    <property type="entry name" value="HisK_dim/P_sf"/>
</dbReference>
<dbReference type="EC" id="2.7.13.3" evidence="3"/>
<dbReference type="GO" id="GO:0016036">
    <property type="term" value="P:cellular response to phosphate starvation"/>
    <property type="evidence" value="ECO:0007669"/>
    <property type="project" value="TreeGrafter"/>
</dbReference>
<dbReference type="AlphaFoldDB" id="C4G8D8"/>
<evidence type="ECO:0000256" key="8">
    <source>
        <dbReference type="SAM" id="Phobius"/>
    </source>
</evidence>
<keyword evidence="7" id="KW-0902">Two-component regulatory system</keyword>
<dbReference type="EMBL" id="ACIP02000001">
    <property type="protein sequence ID" value="EEP28885.1"/>
    <property type="molecule type" value="Genomic_DNA"/>
</dbReference>
<name>C4G8D8_9FIRM</name>
<comment type="catalytic activity">
    <reaction evidence="1">
        <text>ATP + protein L-histidine = ADP + protein N-phospho-L-histidine.</text>
        <dbReference type="EC" id="2.7.13.3"/>
    </reaction>
</comment>
<protein>
    <recommendedName>
        <fullName evidence="3">histidine kinase</fullName>
        <ecNumber evidence="3">2.7.13.3</ecNumber>
    </recommendedName>
</protein>
<dbReference type="Gene3D" id="3.30.565.10">
    <property type="entry name" value="Histidine kinase-like ATPase, C-terminal domain"/>
    <property type="match status" value="1"/>
</dbReference>
<dbReference type="InterPro" id="IPR003661">
    <property type="entry name" value="HisK_dim/P_dom"/>
</dbReference>
<evidence type="ECO:0000313" key="10">
    <source>
        <dbReference type="EMBL" id="EEP28885.1"/>
    </source>
</evidence>
<evidence type="ECO:0000256" key="4">
    <source>
        <dbReference type="ARBA" id="ARBA00022553"/>
    </source>
</evidence>
<keyword evidence="8" id="KW-0812">Transmembrane</keyword>
<dbReference type="InterPro" id="IPR005467">
    <property type="entry name" value="His_kinase_dom"/>
</dbReference>
<evidence type="ECO:0000256" key="1">
    <source>
        <dbReference type="ARBA" id="ARBA00000085"/>
    </source>
</evidence>
<dbReference type="InterPro" id="IPR036890">
    <property type="entry name" value="HATPase_C_sf"/>
</dbReference>
<evidence type="ECO:0000313" key="11">
    <source>
        <dbReference type="Proteomes" id="UP000003494"/>
    </source>
</evidence>
<dbReference type="HOGENOM" id="CLU_000445_89_3_9"/>
<dbReference type="CDD" id="cd00082">
    <property type="entry name" value="HisKA"/>
    <property type="match status" value="1"/>
</dbReference>
<proteinExistence type="predicted"/>
<dbReference type="GO" id="GO:0000155">
    <property type="term" value="F:phosphorelay sensor kinase activity"/>
    <property type="evidence" value="ECO:0007669"/>
    <property type="project" value="InterPro"/>
</dbReference>
<keyword evidence="8" id="KW-0472">Membrane</keyword>
<dbReference type="SUPFAM" id="SSF55874">
    <property type="entry name" value="ATPase domain of HSP90 chaperone/DNA topoisomerase II/histidine kinase"/>
    <property type="match status" value="1"/>
</dbReference>
<dbReference type="GO" id="GO:0004721">
    <property type="term" value="F:phosphoprotein phosphatase activity"/>
    <property type="evidence" value="ECO:0007669"/>
    <property type="project" value="TreeGrafter"/>
</dbReference>
<comment type="caution">
    <text evidence="10">The sequence shown here is derived from an EMBL/GenBank/DDBJ whole genome shotgun (WGS) entry which is preliminary data.</text>
</comment>
<organism evidence="10 11">
    <name type="scientific">Shuttleworthella satelles DSM 14600</name>
    <dbReference type="NCBI Taxonomy" id="626523"/>
    <lineage>
        <taxon>Bacteria</taxon>
        <taxon>Bacillati</taxon>
        <taxon>Bacillota</taxon>
        <taxon>Clostridia</taxon>
        <taxon>Lachnospirales</taxon>
        <taxon>Lachnospiraceae</taxon>
        <taxon>Shuttleworthella</taxon>
    </lineage>
</organism>
<dbReference type="InterPro" id="IPR050351">
    <property type="entry name" value="BphY/WalK/GraS-like"/>
</dbReference>
<dbReference type="PANTHER" id="PTHR45453:SF1">
    <property type="entry name" value="PHOSPHATE REGULON SENSOR PROTEIN PHOR"/>
    <property type="match status" value="1"/>
</dbReference>
<dbReference type="PRINTS" id="PR00344">
    <property type="entry name" value="BCTRLSENSOR"/>
</dbReference>
<dbReference type="InterPro" id="IPR003594">
    <property type="entry name" value="HATPase_dom"/>
</dbReference>
<dbReference type="Gene3D" id="1.10.287.130">
    <property type="match status" value="1"/>
</dbReference>
<dbReference type="SUPFAM" id="SSF47384">
    <property type="entry name" value="Homodimeric domain of signal transducing histidine kinase"/>
    <property type="match status" value="1"/>
</dbReference>
<dbReference type="GO" id="GO:0005886">
    <property type="term" value="C:plasma membrane"/>
    <property type="evidence" value="ECO:0007669"/>
    <property type="project" value="TreeGrafter"/>
</dbReference>
<dbReference type="SMART" id="SM00388">
    <property type="entry name" value="HisKA"/>
    <property type="match status" value="1"/>
</dbReference>
<dbReference type="Pfam" id="PF00512">
    <property type="entry name" value="HisKA"/>
    <property type="match status" value="1"/>
</dbReference>
<dbReference type="Pfam" id="PF02518">
    <property type="entry name" value="HATPase_c"/>
    <property type="match status" value="1"/>
</dbReference>
<feature type="transmembrane region" description="Helical" evidence="8">
    <location>
        <begin position="21"/>
        <end position="40"/>
    </location>
</feature>
<keyword evidence="8" id="KW-1133">Transmembrane helix</keyword>
<evidence type="ECO:0000259" key="9">
    <source>
        <dbReference type="PROSITE" id="PS50109"/>
    </source>
</evidence>
<evidence type="ECO:0000256" key="7">
    <source>
        <dbReference type="ARBA" id="ARBA00023012"/>
    </source>
</evidence>
<accession>C4G8D8</accession>
<keyword evidence="4" id="KW-0597">Phosphoprotein</keyword>
<keyword evidence="11" id="KW-1185">Reference proteome</keyword>
<dbReference type="PROSITE" id="PS50109">
    <property type="entry name" value="HIS_KIN"/>
    <property type="match status" value="1"/>
</dbReference>
<keyword evidence="6 10" id="KW-0418">Kinase</keyword>
<dbReference type="InterPro" id="IPR004358">
    <property type="entry name" value="Sig_transdc_His_kin-like_C"/>
</dbReference>
<comment type="subcellular location">
    <subcellularLocation>
        <location evidence="2">Membrane</location>
    </subcellularLocation>
</comment>
<evidence type="ECO:0000256" key="6">
    <source>
        <dbReference type="ARBA" id="ARBA00022777"/>
    </source>
</evidence>
<keyword evidence="5" id="KW-0808">Transferase</keyword>
<feature type="domain" description="Histidine kinase" evidence="9">
    <location>
        <begin position="131"/>
        <end position="358"/>
    </location>
</feature>